<reference evidence="3" key="2">
    <citation type="submission" date="2015-01" db="EMBL/GenBank/DDBJ databases">
        <title>Evolutionary Origins and Diversification of the Mycorrhizal Mutualists.</title>
        <authorList>
            <consortium name="DOE Joint Genome Institute"/>
            <consortium name="Mycorrhizal Genomics Consortium"/>
            <person name="Kohler A."/>
            <person name="Kuo A."/>
            <person name="Nagy L.G."/>
            <person name="Floudas D."/>
            <person name="Copeland A."/>
            <person name="Barry K.W."/>
            <person name="Cichocki N."/>
            <person name="Veneault-Fourrey C."/>
            <person name="LaButti K."/>
            <person name="Lindquist E.A."/>
            <person name="Lipzen A."/>
            <person name="Lundell T."/>
            <person name="Morin E."/>
            <person name="Murat C."/>
            <person name="Riley R."/>
            <person name="Ohm R."/>
            <person name="Sun H."/>
            <person name="Tunlid A."/>
            <person name="Henrissat B."/>
            <person name="Grigoriev I.V."/>
            <person name="Hibbett D.S."/>
            <person name="Martin F."/>
        </authorList>
    </citation>
    <scope>NUCLEOTIDE SEQUENCE [LARGE SCALE GENOMIC DNA]</scope>
    <source>
        <strain evidence="3">UH-Slu-Lm8-n1</strain>
    </source>
</reference>
<feature type="coiled-coil region" evidence="1">
    <location>
        <begin position="115"/>
        <end position="144"/>
    </location>
</feature>
<accession>A0A0D0BGT6</accession>
<evidence type="ECO:0000313" key="2">
    <source>
        <dbReference type="EMBL" id="KIK42418.1"/>
    </source>
</evidence>
<keyword evidence="1" id="KW-0175">Coiled coil</keyword>
<evidence type="ECO:0000313" key="3">
    <source>
        <dbReference type="Proteomes" id="UP000054485"/>
    </source>
</evidence>
<dbReference type="Proteomes" id="UP000054485">
    <property type="component" value="Unassembled WGS sequence"/>
</dbReference>
<sequence length="174" mass="20740">MQDQWQSIIFDDPGSTHPMLPLVIKVMHCIYRTVNPTRPPPPTVMKWRYSQSLSYQVHENGYVPSIVILNLREGRRDSTMQTLFTINLNTMMVNDRVRNWHFPVPNEIGSSLRGLDEYVRKIVRETKEAEVEEARRREKEREEHRTRVQASKRRGCRGFLNFLLDSYRLFIFVF</sequence>
<dbReference type="EMBL" id="KN835239">
    <property type="protein sequence ID" value="KIK42418.1"/>
    <property type="molecule type" value="Genomic_DNA"/>
</dbReference>
<dbReference type="OrthoDB" id="2844223at2759"/>
<gene>
    <name evidence="2" type="ORF">CY34DRAFT_143255</name>
</gene>
<dbReference type="InParanoid" id="A0A0D0BGT6"/>
<dbReference type="HOGENOM" id="CLU_1541117_0_0_1"/>
<proteinExistence type="predicted"/>
<dbReference type="AlphaFoldDB" id="A0A0D0BGT6"/>
<protein>
    <submittedName>
        <fullName evidence="2">Uncharacterized protein</fullName>
    </submittedName>
</protein>
<evidence type="ECO:0000256" key="1">
    <source>
        <dbReference type="SAM" id="Coils"/>
    </source>
</evidence>
<organism evidence="2 3">
    <name type="scientific">Suillus luteus UH-Slu-Lm8-n1</name>
    <dbReference type="NCBI Taxonomy" id="930992"/>
    <lineage>
        <taxon>Eukaryota</taxon>
        <taxon>Fungi</taxon>
        <taxon>Dikarya</taxon>
        <taxon>Basidiomycota</taxon>
        <taxon>Agaricomycotina</taxon>
        <taxon>Agaricomycetes</taxon>
        <taxon>Agaricomycetidae</taxon>
        <taxon>Boletales</taxon>
        <taxon>Suillineae</taxon>
        <taxon>Suillaceae</taxon>
        <taxon>Suillus</taxon>
    </lineage>
</organism>
<reference evidence="2 3" key="1">
    <citation type="submission" date="2014-04" db="EMBL/GenBank/DDBJ databases">
        <authorList>
            <consortium name="DOE Joint Genome Institute"/>
            <person name="Kuo A."/>
            <person name="Ruytinx J."/>
            <person name="Rineau F."/>
            <person name="Colpaert J."/>
            <person name="Kohler A."/>
            <person name="Nagy L.G."/>
            <person name="Floudas D."/>
            <person name="Copeland A."/>
            <person name="Barry K.W."/>
            <person name="Cichocki N."/>
            <person name="Veneault-Fourrey C."/>
            <person name="LaButti K."/>
            <person name="Lindquist E.A."/>
            <person name="Lipzen A."/>
            <person name="Lundell T."/>
            <person name="Morin E."/>
            <person name="Murat C."/>
            <person name="Sun H."/>
            <person name="Tunlid A."/>
            <person name="Henrissat B."/>
            <person name="Grigoriev I.V."/>
            <person name="Hibbett D.S."/>
            <person name="Martin F."/>
            <person name="Nordberg H.P."/>
            <person name="Cantor M.N."/>
            <person name="Hua S.X."/>
        </authorList>
    </citation>
    <scope>NUCLEOTIDE SEQUENCE [LARGE SCALE GENOMIC DNA]</scope>
    <source>
        <strain evidence="2 3">UH-Slu-Lm8-n1</strain>
    </source>
</reference>
<keyword evidence="3" id="KW-1185">Reference proteome</keyword>
<name>A0A0D0BGT6_9AGAM</name>